<feature type="compositionally biased region" description="Basic residues" evidence="6">
    <location>
        <begin position="31"/>
        <end position="40"/>
    </location>
</feature>
<keyword evidence="3 7" id="KW-0812">Transmembrane</keyword>
<evidence type="ECO:0000256" key="3">
    <source>
        <dbReference type="ARBA" id="ARBA00022692"/>
    </source>
</evidence>
<feature type="region of interest" description="Disordered" evidence="6">
    <location>
        <begin position="29"/>
        <end position="54"/>
    </location>
</feature>
<evidence type="ECO:0000256" key="1">
    <source>
        <dbReference type="ARBA" id="ARBA00004370"/>
    </source>
</evidence>
<dbReference type="HOGENOM" id="CLU_1580284_0_0_1"/>
<evidence type="ECO:0000256" key="6">
    <source>
        <dbReference type="SAM" id="MobiDB-lite"/>
    </source>
</evidence>
<evidence type="ECO:0000256" key="7">
    <source>
        <dbReference type="SAM" id="Phobius"/>
    </source>
</evidence>
<evidence type="ECO:0000313" key="9">
    <source>
        <dbReference type="Proteomes" id="UP000030746"/>
    </source>
</evidence>
<keyword evidence="5 7" id="KW-0472">Membrane</keyword>
<evidence type="ECO:0000256" key="4">
    <source>
        <dbReference type="ARBA" id="ARBA00022989"/>
    </source>
</evidence>
<dbReference type="GO" id="GO:0016020">
    <property type="term" value="C:membrane"/>
    <property type="evidence" value="ECO:0007669"/>
    <property type="project" value="UniProtKB-SubCell"/>
</dbReference>
<comment type="similarity">
    <text evidence="2">Belongs to the CD225/Dispanin family.</text>
</comment>
<gene>
    <name evidence="8" type="ORF">LOTGIDRAFT_156800</name>
</gene>
<dbReference type="Pfam" id="PF04505">
    <property type="entry name" value="CD225"/>
    <property type="match status" value="1"/>
</dbReference>
<evidence type="ECO:0000256" key="2">
    <source>
        <dbReference type="ARBA" id="ARBA00006843"/>
    </source>
</evidence>
<organism evidence="8 9">
    <name type="scientific">Lottia gigantea</name>
    <name type="common">Giant owl limpet</name>
    <dbReference type="NCBI Taxonomy" id="225164"/>
    <lineage>
        <taxon>Eukaryota</taxon>
        <taxon>Metazoa</taxon>
        <taxon>Spiralia</taxon>
        <taxon>Lophotrochozoa</taxon>
        <taxon>Mollusca</taxon>
        <taxon>Gastropoda</taxon>
        <taxon>Patellogastropoda</taxon>
        <taxon>Lottioidea</taxon>
        <taxon>Lottiidae</taxon>
        <taxon>Lottia</taxon>
    </lineage>
</organism>
<evidence type="ECO:0000313" key="8">
    <source>
        <dbReference type="EMBL" id="ESP02850.1"/>
    </source>
</evidence>
<comment type="subcellular location">
    <subcellularLocation>
        <location evidence="1">Membrane</location>
    </subcellularLocation>
</comment>
<dbReference type="AlphaFoldDB" id="V4CKU1"/>
<protein>
    <submittedName>
        <fullName evidence="8">Uncharacterized protein</fullName>
    </submittedName>
</protein>
<dbReference type="InterPro" id="IPR051423">
    <property type="entry name" value="CD225/Dispanin"/>
</dbReference>
<proteinExistence type="inferred from homology"/>
<feature type="transmembrane region" description="Helical" evidence="7">
    <location>
        <begin position="89"/>
        <end position="110"/>
    </location>
</feature>
<dbReference type="GeneID" id="20237114"/>
<dbReference type="InterPro" id="IPR007593">
    <property type="entry name" value="CD225/Dispanin_fam"/>
</dbReference>
<dbReference type="Proteomes" id="UP000030746">
    <property type="component" value="Unassembled WGS sequence"/>
</dbReference>
<evidence type="ECO:0000256" key="5">
    <source>
        <dbReference type="ARBA" id="ARBA00023136"/>
    </source>
</evidence>
<dbReference type="OrthoDB" id="5989802at2759"/>
<feature type="transmembrane region" description="Helical" evidence="7">
    <location>
        <begin position="137"/>
        <end position="161"/>
    </location>
</feature>
<dbReference type="STRING" id="225164.V4CKU1"/>
<keyword evidence="4 7" id="KW-1133">Transmembrane helix</keyword>
<dbReference type="CTD" id="20237114"/>
<dbReference type="KEGG" id="lgi:LOTGIDRAFT_156800"/>
<sequence length="169" mass="18907">MSSFLETLAHAEPINLNASRDLGESSASIYKPRRNRRPHPIKNTTPPPLSSNVEVPHSIGHYGYGKYDPDEEMELEEEELEMKDAVPDYMSLALFSSIFCFWPLGILAILRNNKARRLKSAGDIYNAKKLARSAKLFVIWAIVVGIFVYGVAIGVGVGVIVDVRHRYFG</sequence>
<dbReference type="EMBL" id="KB200129">
    <property type="protein sequence ID" value="ESP02850.1"/>
    <property type="molecule type" value="Genomic_DNA"/>
</dbReference>
<accession>V4CKU1</accession>
<reference evidence="8 9" key="1">
    <citation type="journal article" date="2013" name="Nature">
        <title>Insights into bilaterian evolution from three spiralian genomes.</title>
        <authorList>
            <person name="Simakov O."/>
            <person name="Marletaz F."/>
            <person name="Cho S.J."/>
            <person name="Edsinger-Gonzales E."/>
            <person name="Havlak P."/>
            <person name="Hellsten U."/>
            <person name="Kuo D.H."/>
            <person name="Larsson T."/>
            <person name="Lv J."/>
            <person name="Arendt D."/>
            <person name="Savage R."/>
            <person name="Osoegawa K."/>
            <person name="de Jong P."/>
            <person name="Grimwood J."/>
            <person name="Chapman J.A."/>
            <person name="Shapiro H."/>
            <person name="Aerts A."/>
            <person name="Otillar R.P."/>
            <person name="Terry A.Y."/>
            <person name="Boore J.L."/>
            <person name="Grigoriev I.V."/>
            <person name="Lindberg D.R."/>
            <person name="Seaver E.C."/>
            <person name="Weisblat D.A."/>
            <person name="Putnam N.H."/>
            <person name="Rokhsar D.S."/>
        </authorList>
    </citation>
    <scope>NUCLEOTIDE SEQUENCE [LARGE SCALE GENOMIC DNA]</scope>
</reference>
<dbReference type="PANTHER" id="PTHR14948">
    <property type="entry name" value="NG5"/>
    <property type="match status" value="1"/>
</dbReference>
<name>V4CKU1_LOTGI</name>
<dbReference type="PANTHER" id="PTHR14948:SF25">
    <property type="entry name" value="DUF4190 DOMAIN-CONTAINING PROTEIN"/>
    <property type="match status" value="1"/>
</dbReference>
<dbReference type="RefSeq" id="XP_009046320.1">
    <property type="nucleotide sequence ID" value="XM_009048072.1"/>
</dbReference>
<keyword evidence="9" id="KW-1185">Reference proteome</keyword>